<reference evidence="1 2" key="1">
    <citation type="submission" date="2018-07" db="EMBL/GenBank/DDBJ databases">
        <title>Mechanisms of high-level aminoglycoside resistance among Gram-negative pathogens in Brazil.</title>
        <authorList>
            <person name="Ballaben A.S."/>
            <person name="Darini A.L.C."/>
            <person name="Doi Y."/>
        </authorList>
    </citation>
    <scope>NUCLEOTIDE SEQUENCE [LARGE SCALE GENOMIC DNA]</scope>
    <source>
        <strain evidence="1 2">B2-305</strain>
    </source>
</reference>
<comment type="caution">
    <text evidence="1">The sequence shown here is derived from an EMBL/GenBank/DDBJ whole genome shotgun (WGS) entry which is preliminary data.</text>
</comment>
<feature type="non-terminal residue" evidence="1">
    <location>
        <position position="1"/>
    </location>
</feature>
<evidence type="ECO:0000313" key="2">
    <source>
        <dbReference type="Proteomes" id="UP000253594"/>
    </source>
</evidence>
<sequence>TTLAGNRRKYTGRREDPRCAHLRGVEVGEPGRVGEVIERLVEAALAQSQ</sequence>
<proteinExistence type="predicted"/>
<dbReference type="EMBL" id="QORE01002232">
    <property type="protein sequence ID" value="RCI70300.1"/>
    <property type="molecule type" value="Genomic_DNA"/>
</dbReference>
<evidence type="ECO:0000313" key="1">
    <source>
        <dbReference type="EMBL" id="RCI70300.1"/>
    </source>
</evidence>
<gene>
    <name evidence="1" type="ORF">DT376_35285</name>
</gene>
<accession>A0A367LYV6</accession>
<name>A0A367LYV6_PSEAI</name>
<dbReference type="AlphaFoldDB" id="A0A367LYV6"/>
<protein>
    <submittedName>
        <fullName evidence="1">Toxin</fullName>
    </submittedName>
</protein>
<organism evidence="1 2">
    <name type="scientific">Pseudomonas aeruginosa</name>
    <dbReference type="NCBI Taxonomy" id="287"/>
    <lineage>
        <taxon>Bacteria</taxon>
        <taxon>Pseudomonadati</taxon>
        <taxon>Pseudomonadota</taxon>
        <taxon>Gammaproteobacteria</taxon>
        <taxon>Pseudomonadales</taxon>
        <taxon>Pseudomonadaceae</taxon>
        <taxon>Pseudomonas</taxon>
    </lineage>
</organism>
<dbReference type="Proteomes" id="UP000253594">
    <property type="component" value="Unassembled WGS sequence"/>
</dbReference>